<evidence type="ECO:0000256" key="2">
    <source>
        <dbReference type="ARBA" id="ARBA00023157"/>
    </source>
</evidence>
<sequence length="245" mass="24519">MRKRTLWAAMPLAVLTLSGTSVAAAATEPAPPPRTTIVGGVNATEAYSFMASLQEGGSHTCGGSLVAPQWVITATHCGQPEQVRIGTKTHKSGGEVIKVDSAQVVGGDLSILHLSSASKSKPIAVAKSAPVGSAIRLLGWGQTCPTPGCGGLADQLQQLDTSIIADAKCDGITASTEICTGGEQGKGACYGDSGGPAVIGGPGSWELVGATSRGGQNCAAGPAIYSDTSAYRDKITQIIGGAATR</sequence>
<comment type="caution">
    <text evidence="5">The sequence shown here is derived from an EMBL/GenBank/DDBJ whole genome shotgun (WGS) entry which is preliminary data.</text>
</comment>
<dbReference type="InterPro" id="IPR043504">
    <property type="entry name" value="Peptidase_S1_PA_chymotrypsin"/>
</dbReference>
<evidence type="ECO:0000313" key="6">
    <source>
        <dbReference type="Proteomes" id="UP001501710"/>
    </source>
</evidence>
<gene>
    <name evidence="5" type="ORF">GCM10022254_33170</name>
</gene>
<proteinExistence type="inferred from homology"/>
<keyword evidence="5" id="KW-0645">Protease</keyword>
<dbReference type="InterPro" id="IPR050430">
    <property type="entry name" value="Peptidase_S1"/>
</dbReference>
<dbReference type="Proteomes" id="UP001501710">
    <property type="component" value="Unassembled WGS sequence"/>
</dbReference>
<dbReference type="PROSITE" id="PS50240">
    <property type="entry name" value="TRYPSIN_DOM"/>
    <property type="match status" value="1"/>
</dbReference>
<dbReference type="PANTHER" id="PTHR24276:SF98">
    <property type="entry name" value="FI18310P1-RELATED"/>
    <property type="match status" value="1"/>
</dbReference>
<evidence type="ECO:0000313" key="5">
    <source>
        <dbReference type="EMBL" id="GAA4232664.1"/>
    </source>
</evidence>
<dbReference type="PRINTS" id="PR00722">
    <property type="entry name" value="CHYMOTRYPSIN"/>
</dbReference>
<feature type="signal peptide" evidence="3">
    <location>
        <begin position="1"/>
        <end position="23"/>
    </location>
</feature>
<organism evidence="5 6">
    <name type="scientific">Actinomadura meridiana</name>
    <dbReference type="NCBI Taxonomy" id="559626"/>
    <lineage>
        <taxon>Bacteria</taxon>
        <taxon>Bacillati</taxon>
        <taxon>Actinomycetota</taxon>
        <taxon>Actinomycetes</taxon>
        <taxon>Streptosporangiales</taxon>
        <taxon>Thermomonosporaceae</taxon>
        <taxon>Actinomadura</taxon>
    </lineage>
</organism>
<keyword evidence="2" id="KW-1015">Disulfide bond</keyword>
<evidence type="ECO:0000256" key="1">
    <source>
        <dbReference type="ARBA" id="ARBA00007664"/>
    </source>
</evidence>
<name>A0ABP8C3N8_9ACTN</name>
<keyword evidence="5" id="KW-0378">Hydrolase</keyword>
<dbReference type="PANTHER" id="PTHR24276">
    <property type="entry name" value="POLYSERASE-RELATED"/>
    <property type="match status" value="1"/>
</dbReference>
<dbReference type="PROSITE" id="PS00134">
    <property type="entry name" value="TRYPSIN_HIS"/>
    <property type="match status" value="1"/>
</dbReference>
<feature type="domain" description="Peptidase S1" evidence="4">
    <location>
        <begin position="37"/>
        <end position="240"/>
    </location>
</feature>
<dbReference type="InterPro" id="IPR001314">
    <property type="entry name" value="Peptidase_S1A"/>
</dbReference>
<dbReference type="InterPro" id="IPR001254">
    <property type="entry name" value="Trypsin_dom"/>
</dbReference>
<comment type="similarity">
    <text evidence="1">Belongs to the peptidase S1 family.</text>
</comment>
<dbReference type="CDD" id="cd00190">
    <property type="entry name" value="Tryp_SPc"/>
    <property type="match status" value="1"/>
</dbReference>
<dbReference type="Gene3D" id="2.40.10.10">
    <property type="entry name" value="Trypsin-like serine proteases"/>
    <property type="match status" value="2"/>
</dbReference>
<keyword evidence="6" id="KW-1185">Reference proteome</keyword>
<dbReference type="InterPro" id="IPR009003">
    <property type="entry name" value="Peptidase_S1_PA"/>
</dbReference>
<dbReference type="SUPFAM" id="SSF50494">
    <property type="entry name" value="Trypsin-like serine proteases"/>
    <property type="match status" value="1"/>
</dbReference>
<dbReference type="Pfam" id="PF00089">
    <property type="entry name" value="Trypsin"/>
    <property type="match status" value="1"/>
</dbReference>
<protein>
    <submittedName>
        <fullName evidence="5">Serine protease</fullName>
    </submittedName>
</protein>
<dbReference type="SMART" id="SM00020">
    <property type="entry name" value="Tryp_SPc"/>
    <property type="match status" value="1"/>
</dbReference>
<feature type="chain" id="PRO_5045160789" evidence="3">
    <location>
        <begin position="24"/>
        <end position="245"/>
    </location>
</feature>
<accession>A0ABP8C3N8</accession>
<dbReference type="GO" id="GO:0008233">
    <property type="term" value="F:peptidase activity"/>
    <property type="evidence" value="ECO:0007669"/>
    <property type="project" value="UniProtKB-KW"/>
</dbReference>
<reference evidence="6" key="1">
    <citation type="journal article" date="2019" name="Int. J. Syst. Evol. Microbiol.">
        <title>The Global Catalogue of Microorganisms (GCM) 10K type strain sequencing project: providing services to taxonomists for standard genome sequencing and annotation.</title>
        <authorList>
            <consortium name="The Broad Institute Genomics Platform"/>
            <consortium name="The Broad Institute Genome Sequencing Center for Infectious Disease"/>
            <person name="Wu L."/>
            <person name="Ma J."/>
        </authorList>
    </citation>
    <scope>NUCLEOTIDE SEQUENCE [LARGE SCALE GENOMIC DNA]</scope>
    <source>
        <strain evidence="6">JCM 17440</strain>
    </source>
</reference>
<dbReference type="GO" id="GO:0006508">
    <property type="term" value="P:proteolysis"/>
    <property type="evidence" value="ECO:0007669"/>
    <property type="project" value="UniProtKB-KW"/>
</dbReference>
<dbReference type="InterPro" id="IPR018114">
    <property type="entry name" value="TRYPSIN_HIS"/>
</dbReference>
<evidence type="ECO:0000256" key="3">
    <source>
        <dbReference type="SAM" id="SignalP"/>
    </source>
</evidence>
<keyword evidence="3" id="KW-0732">Signal</keyword>
<dbReference type="RefSeq" id="WP_344897108.1">
    <property type="nucleotide sequence ID" value="NZ_BAABAS010000006.1"/>
</dbReference>
<evidence type="ECO:0000259" key="4">
    <source>
        <dbReference type="PROSITE" id="PS50240"/>
    </source>
</evidence>
<dbReference type="EMBL" id="BAABAS010000006">
    <property type="protein sequence ID" value="GAA4232664.1"/>
    <property type="molecule type" value="Genomic_DNA"/>
</dbReference>